<sequence>MNTTGFVMTTSINSDNYFCSSLSNNSDNSIENFRFCFSLLAPSKAIENCSVVKSSGGYTELCHSEELILKPGEQWSFKYAYEESRHKPMNHRWSPQGCFLKKDNGDLINLEMIDLDLERISSVAPIPNFLGDKLNYESFRLVPHPYSWNPSAGVCNLCSPINVAFENLEIITSAYQSALELGNRLNLNLLSNSTNEINKKATTSLKLTFQDLSDDSAYKITITSDDVEIVSGDESGFYYALVSLMQLSQNYHQLVPCGSIFDKPRFSWRGQHLDTVRHFFSVDSLFKLLDLMSLFKLNKFHWHGVDDEAFRFKLDSYPEAATETSKRGNNLLVPPVFGSGSDATGGYYDKEDIDRIISRASANYIEVIPEFDLPGHNMALINLYPEMRDPEDKSNEVSVQGYRENTLNPAMPETIKVVESLIDDMCNLFPGEYIHLGGDEVAPGAWEKSPKVQDLMKEHDLNSAKDVASWFINKLSKRVELNNKKTASWQEAEDGNHHDDKSEKLLFSWQNLESGFDLARQGYKVVLCPAENIYFDMAQSRNYADRGANWAAVIPFESSVDWQIIPEDEPELESNIMGIQGHLWCETILKDSEMESMLCPRVIGLSESAWTSNENRRKGTDLHNLATNSFRELFDRIGWDYYIAEKFDIMSDPAKNEEVLASE</sequence>
<dbReference type="GO" id="GO:0030203">
    <property type="term" value="P:glycosaminoglycan metabolic process"/>
    <property type="evidence" value="ECO:0007669"/>
    <property type="project" value="TreeGrafter"/>
</dbReference>
<dbReference type="SUPFAM" id="SSF51445">
    <property type="entry name" value="(Trans)glycosidases"/>
    <property type="match status" value="1"/>
</dbReference>
<dbReference type="STRING" id="1125411.W908_08175"/>
<dbReference type="Pfam" id="PF00728">
    <property type="entry name" value="Glyco_hydro_20"/>
    <property type="match status" value="1"/>
</dbReference>
<dbReference type="GO" id="GO:0005975">
    <property type="term" value="P:carbohydrate metabolic process"/>
    <property type="evidence" value="ECO:0007669"/>
    <property type="project" value="InterPro"/>
</dbReference>
<name>A0A0M4M1B8_9GAMM</name>
<evidence type="ECO:0000313" key="12">
    <source>
        <dbReference type="Proteomes" id="UP000068905"/>
    </source>
</evidence>
<feature type="domain" description="Beta-hexosaminidase bacterial type N-terminal" evidence="10">
    <location>
        <begin position="140"/>
        <end position="262"/>
    </location>
</feature>
<evidence type="ECO:0000256" key="2">
    <source>
        <dbReference type="ARBA" id="ARBA00006285"/>
    </source>
</evidence>
<dbReference type="InterPro" id="IPR017853">
    <property type="entry name" value="GH"/>
</dbReference>
<accession>A0A0M4M1B8</accession>
<dbReference type="Gene3D" id="3.20.20.80">
    <property type="entry name" value="Glycosidases"/>
    <property type="match status" value="1"/>
</dbReference>
<evidence type="ECO:0000256" key="1">
    <source>
        <dbReference type="ARBA" id="ARBA00001231"/>
    </source>
</evidence>
<dbReference type="AlphaFoldDB" id="A0A0M4M1B8"/>
<dbReference type="GO" id="GO:0004563">
    <property type="term" value="F:beta-N-acetylhexosaminidase activity"/>
    <property type="evidence" value="ECO:0007669"/>
    <property type="project" value="UniProtKB-EC"/>
</dbReference>
<evidence type="ECO:0000259" key="9">
    <source>
        <dbReference type="Pfam" id="PF00728"/>
    </source>
</evidence>
<keyword evidence="4" id="KW-0378">Hydrolase</keyword>
<dbReference type="PATRIC" id="fig|1125411.7.peg.1608"/>
<dbReference type="KEGG" id="tsn:W908_08175"/>
<evidence type="ECO:0000256" key="3">
    <source>
        <dbReference type="ARBA" id="ARBA00012663"/>
    </source>
</evidence>
<dbReference type="Pfam" id="PF02838">
    <property type="entry name" value="Glyco_hydro_20b"/>
    <property type="match status" value="1"/>
</dbReference>
<dbReference type="InterPro" id="IPR029018">
    <property type="entry name" value="Hex-like_dom2"/>
</dbReference>
<gene>
    <name evidence="11" type="ORF">W908_08175</name>
</gene>
<comment type="catalytic activity">
    <reaction evidence="1">
        <text>Hydrolysis of terminal non-reducing N-acetyl-D-hexosamine residues in N-acetyl-beta-D-hexosaminides.</text>
        <dbReference type="EC" id="3.2.1.52"/>
    </reaction>
</comment>
<dbReference type="InterPro" id="IPR015883">
    <property type="entry name" value="Glyco_hydro_20_cat"/>
</dbReference>
<dbReference type="PRINTS" id="PR00738">
    <property type="entry name" value="GLHYDRLASE20"/>
</dbReference>
<organism evidence="11 12">
    <name type="scientific">Candidatus Pseudothioglobus singularis PS1</name>
    <dbReference type="NCBI Taxonomy" id="1125411"/>
    <lineage>
        <taxon>Bacteria</taxon>
        <taxon>Pseudomonadati</taxon>
        <taxon>Pseudomonadota</taxon>
        <taxon>Gammaproteobacteria</taxon>
        <taxon>Candidatus Pseudothioglobaceae</taxon>
        <taxon>Candidatus Pseudothioglobus</taxon>
    </lineage>
</organism>
<evidence type="ECO:0000256" key="4">
    <source>
        <dbReference type="ARBA" id="ARBA00022801"/>
    </source>
</evidence>
<dbReference type="OrthoDB" id="9763537at2"/>
<dbReference type="InterPro" id="IPR025705">
    <property type="entry name" value="Beta_hexosaminidase_sua/sub"/>
</dbReference>
<evidence type="ECO:0000313" key="11">
    <source>
        <dbReference type="EMBL" id="ALE02499.1"/>
    </source>
</evidence>
<proteinExistence type="inferred from homology"/>
<feature type="domain" description="Glycoside hydrolase family 20 catalytic" evidence="9">
    <location>
        <begin position="266"/>
        <end position="612"/>
    </location>
</feature>
<dbReference type="EC" id="3.2.1.52" evidence="3"/>
<evidence type="ECO:0000256" key="6">
    <source>
        <dbReference type="ARBA" id="ARBA00030512"/>
    </source>
</evidence>
<evidence type="ECO:0000259" key="10">
    <source>
        <dbReference type="Pfam" id="PF02838"/>
    </source>
</evidence>
<dbReference type="Proteomes" id="UP000068905">
    <property type="component" value="Chromosome"/>
</dbReference>
<reference evidence="11 12" key="1">
    <citation type="journal article" date="2015" name="Genome Announc.">
        <title>Genome Sequence of 'Candidatus Thioglobus singularis' Strain PS1, a Mixotroph from the SUP05 Clade of Marine Gammaproteobacteria.</title>
        <authorList>
            <person name="Marshall K.T."/>
            <person name="Morris R.M."/>
        </authorList>
    </citation>
    <scope>NUCLEOTIDE SEQUENCE [LARGE SCALE GENOMIC DNA]</scope>
    <source>
        <strain evidence="11 12">PS1</strain>
    </source>
</reference>
<dbReference type="PANTHER" id="PTHR22600">
    <property type="entry name" value="BETA-HEXOSAMINIDASE"/>
    <property type="match status" value="1"/>
</dbReference>
<keyword evidence="12" id="KW-1185">Reference proteome</keyword>
<dbReference type="CDD" id="cd06563">
    <property type="entry name" value="GH20_chitobiase-like"/>
    <property type="match status" value="1"/>
</dbReference>
<dbReference type="InterPro" id="IPR015882">
    <property type="entry name" value="HEX_bac_N"/>
</dbReference>
<dbReference type="PANTHER" id="PTHR22600:SF57">
    <property type="entry name" value="BETA-N-ACETYLHEXOSAMINIDASE"/>
    <property type="match status" value="1"/>
</dbReference>
<feature type="active site" description="Proton donor" evidence="8">
    <location>
        <position position="440"/>
    </location>
</feature>
<evidence type="ECO:0000256" key="7">
    <source>
        <dbReference type="ARBA" id="ARBA00033000"/>
    </source>
</evidence>
<evidence type="ECO:0000256" key="8">
    <source>
        <dbReference type="PIRSR" id="PIRSR625705-1"/>
    </source>
</evidence>
<dbReference type="GO" id="GO:0016020">
    <property type="term" value="C:membrane"/>
    <property type="evidence" value="ECO:0007669"/>
    <property type="project" value="TreeGrafter"/>
</dbReference>
<comment type="similarity">
    <text evidence="2">Belongs to the glycosyl hydrolase 20 family.</text>
</comment>
<dbReference type="EMBL" id="CP006911">
    <property type="protein sequence ID" value="ALE02499.1"/>
    <property type="molecule type" value="Genomic_DNA"/>
</dbReference>
<keyword evidence="5" id="KW-0326">Glycosidase</keyword>
<evidence type="ECO:0000256" key="5">
    <source>
        <dbReference type="ARBA" id="ARBA00023295"/>
    </source>
</evidence>
<protein>
    <recommendedName>
        <fullName evidence="3">beta-N-acetylhexosaminidase</fullName>
        <ecNumber evidence="3">3.2.1.52</ecNumber>
    </recommendedName>
    <alternativeName>
        <fullName evidence="6">Beta-N-acetylhexosaminidase</fullName>
    </alternativeName>
    <alternativeName>
        <fullName evidence="7">N-acetyl-beta-glucosaminidase</fullName>
    </alternativeName>
</protein>
<dbReference type="SUPFAM" id="SSF55545">
    <property type="entry name" value="beta-N-acetylhexosaminidase-like domain"/>
    <property type="match status" value="1"/>
</dbReference>
<dbReference type="Gene3D" id="3.30.379.10">
    <property type="entry name" value="Chitobiase/beta-hexosaminidase domain 2-like"/>
    <property type="match status" value="1"/>
</dbReference>
<dbReference type="RefSeq" id="WP_053820669.1">
    <property type="nucleotide sequence ID" value="NZ_CP006911.1"/>
</dbReference>